<keyword evidence="2 4" id="KW-0238">DNA-binding</keyword>
<dbReference type="PANTHER" id="PTHR30055">
    <property type="entry name" value="HTH-TYPE TRANSCRIPTIONAL REGULATOR RUTR"/>
    <property type="match status" value="1"/>
</dbReference>
<feature type="region of interest" description="Disordered" evidence="5">
    <location>
        <begin position="1"/>
        <end position="24"/>
    </location>
</feature>
<dbReference type="Gene3D" id="1.10.10.60">
    <property type="entry name" value="Homeodomain-like"/>
    <property type="match status" value="1"/>
</dbReference>
<sequence length="206" mass="22126">MSGMTTAAAADSEKRSPGRPRSARSEQAIIDAVLEMIADGDALETISIESIAARAGVGKATIYRRWASRDQVVIDAVASMKLPIPEVAGESVRADLITLMSQIGQPNGARSGKVMTCILPQIARNPDLHEWYQQVIEPRRAVTRAVLRRGIDTGELRADLDVEVVLLVLTAPMILQRTMRWNPALDGPDLAERVVAAVLTGAAPPA</sequence>
<keyword evidence="8" id="KW-1185">Reference proteome</keyword>
<dbReference type="GO" id="GO:0000976">
    <property type="term" value="F:transcription cis-regulatory region binding"/>
    <property type="evidence" value="ECO:0007669"/>
    <property type="project" value="TreeGrafter"/>
</dbReference>
<dbReference type="InterPro" id="IPR009057">
    <property type="entry name" value="Homeodomain-like_sf"/>
</dbReference>
<gene>
    <name evidence="7" type="ORF">Vau01_057250</name>
</gene>
<reference evidence="7" key="1">
    <citation type="submission" date="2021-01" db="EMBL/GenBank/DDBJ databases">
        <title>Whole genome shotgun sequence of Virgisporangium aurantiacum NBRC 16421.</title>
        <authorList>
            <person name="Komaki H."/>
            <person name="Tamura T."/>
        </authorList>
    </citation>
    <scope>NUCLEOTIDE SEQUENCE</scope>
    <source>
        <strain evidence="7">NBRC 16421</strain>
    </source>
</reference>
<evidence type="ECO:0000256" key="1">
    <source>
        <dbReference type="ARBA" id="ARBA00023015"/>
    </source>
</evidence>
<protein>
    <submittedName>
        <fullName evidence="7">TetR family transcriptional regulator</fullName>
    </submittedName>
</protein>
<dbReference type="Proteomes" id="UP000612585">
    <property type="component" value="Unassembled WGS sequence"/>
</dbReference>
<evidence type="ECO:0000256" key="5">
    <source>
        <dbReference type="SAM" id="MobiDB-lite"/>
    </source>
</evidence>
<evidence type="ECO:0000256" key="2">
    <source>
        <dbReference type="ARBA" id="ARBA00023125"/>
    </source>
</evidence>
<feature type="DNA-binding region" description="H-T-H motif" evidence="4">
    <location>
        <begin position="47"/>
        <end position="66"/>
    </location>
</feature>
<evidence type="ECO:0000313" key="8">
    <source>
        <dbReference type="Proteomes" id="UP000612585"/>
    </source>
</evidence>
<accession>A0A8J4E1N8</accession>
<evidence type="ECO:0000313" key="7">
    <source>
        <dbReference type="EMBL" id="GIJ58209.1"/>
    </source>
</evidence>
<dbReference type="Pfam" id="PF00440">
    <property type="entry name" value="TetR_N"/>
    <property type="match status" value="1"/>
</dbReference>
<evidence type="ECO:0000256" key="4">
    <source>
        <dbReference type="PROSITE-ProRule" id="PRU00335"/>
    </source>
</evidence>
<name>A0A8J4E1N8_9ACTN</name>
<dbReference type="InterPro" id="IPR036271">
    <property type="entry name" value="Tet_transcr_reg_TetR-rel_C_sf"/>
</dbReference>
<dbReference type="Pfam" id="PF16859">
    <property type="entry name" value="TetR_C_11"/>
    <property type="match status" value="1"/>
</dbReference>
<comment type="caution">
    <text evidence="7">The sequence shown here is derived from an EMBL/GenBank/DDBJ whole genome shotgun (WGS) entry which is preliminary data.</text>
</comment>
<keyword evidence="1" id="KW-0805">Transcription regulation</keyword>
<evidence type="ECO:0000256" key="3">
    <source>
        <dbReference type="ARBA" id="ARBA00023163"/>
    </source>
</evidence>
<feature type="domain" description="HTH tetR-type" evidence="6">
    <location>
        <begin position="23"/>
        <end position="84"/>
    </location>
</feature>
<dbReference type="EMBL" id="BOPG01000034">
    <property type="protein sequence ID" value="GIJ58209.1"/>
    <property type="molecule type" value="Genomic_DNA"/>
</dbReference>
<organism evidence="7 8">
    <name type="scientific">Virgisporangium aurantiacum</name>
    <dbReference type="NCBI Taxonomy" id="175570"/>
    <lineage>
        <taxon>Bacteria</taxon>
        <taxon>Bacillati</taxon>
        <taxon>Actinomycetota</taxon>
        <taxon>Actinomycetes</taxon>
        <taxon>Micromonosporales</taxon>
        <taxon>Micromonosporaceae</taxon>
        <taxon>Virgisporangium</taxon>
    </lineage>
</organism>
<dbReference type="InterPro" id="IPR050109">
    <property type="entry name" value="HTH-type_TetR-like_transc_reg"/>
</dbReference>
<evidence type="ECO:0000259" key="6">
    <source>
        <dbReference type="PROSITE" id="PS50977"/>
    </source>
</evidence>
<dbReference type="SUPFAM" id="SSF48498">
    <property type="entry name" value="Tetracyclin repressor-like, C-terminal domain"/>
    <property type="match status" value="1"/>
</dbReference>
<dbReference type="InterPro" id="IPR001647">
    <property type="entry name" value="HTH_TetR"/>
</dbReference>
<dbReference type="GO" id="GO:0003700">
    <property type="term" value="F:DNA-binding transcription factor activity"/>
    <property type="evidence" value="ECO:0007669"/>
    <property type="project" value="TreeGrafter"/>
</dbReference>
<proteinExistence type="predicted"/>
<dbReference type="PROSITE" id="PS50977">
    <property type="entry name" value="HTH_TETR_2"/>
    <property type="match status" value="1"/>
</dbReference>
<dbReference type="PANTHER" id="PTHR30055:SF148">
    <property type="entry name" value="TETR-FAMILY TRANSCRIPTIONAL REGULATOR"/>
    <property type="match status" value="1"/>
</dbReference>
<dbReference type="Gene3D" id="1.10.357.10">
    <property type="entry name" value="Tetracycline Repressor, domain 2"/>
    <property type="match status" value="1"/>
</dbReference>
<keyword evidence="3" id="KW-0804">Transcription</keyword>
<dbReference type="InterPro" id="IPR011075">
    <property type="entry name" value="TetR_C"/>
</dbReference>
<dbReference type="AlphaFoldDB" id="A0A8J4E1N8"/>
<dbReference type="SUPFAM" id="SSF46689">
    <property type="entry name" value="Homeodomain-like"/>
    <property type="match status" value="1"/>
</dbReference>